<dbReference type="HOGENOM" id="CLU_2337208_0_0_1"/>
<proteinExistence type="predicted"/>
<feature type="compositionally biased region" description="Acidic residues" evidence="1">
    <location>
        <begin position="65"/>
        <end position="77"/>
    </location>
</feature>
<dbReference type="EnsemblPlants" id="ONIVA05G18950.1">
    <property type="protein sequence ID" value="ONIVA05G18950.1"/>
    <property type="gene ID" value="ONIVA05G18950"/>
</dbReference>
<dbReference type="Gramene" id="ONIVA05G18950.1">
    <property type="protein sequence ID" value="ONIVA05G18950.1"/>
    <property type="gene ID" value="ONIVA05G18950"/>
</dbReference>
<evidence type="ECO:0000313" key="3">
    <source>
        <dbReference type="Proteomes" id="UP000006591"/>
    </source>
</evidence>
<reference evidence="2" key="2">
    <citation type="submission" date="2018-04" db="EMBL/GenBank/DDBJ databases">
        <title>OnivRS2 (Oryza nivara Reference Sequence Version 2).</title>
        <authorList>
            <person name="Zhang J."/>
            <person name="Kudrna D."/>
            <person name="Lee S."/>
            <person name="Talag J."/>
            <person name="Rajasekar S."/>
            <person name="Welchert J."/>
            <person name="Hsing Y.-I."/>
            <person name="Wing R.A."/>
        </authorList>
    </citation>
    <scope>NUCLEOTIDE SEQUENCE [LARGE SCALE GENOMIC DNA]</scope>
    <source>
        <strain evidence="2">SL10</strain>
    </source>
</reference>
<name>A0A0E0HF41_ORYNI</name>
<evidence type="ECO:0000313" key="2">
    <source>
        <dbReference type="EnsemblPlants" id="ONIVA05G18950.1"/>
    </source>
</evidence>
<evidence type="ECO:0000256" key="1">
    <source>
        <dbReference type="SAM" id="MobiDB-lite"/>
    </source>
</evidence>
<dbReference type="Proteomes" id="UP000006591">
    <property type="component" value="Chromosome 5"/>
</dbReference>
<accession>A0A0E0HF41</accession>
<organism evidence="2">
    <name type="scientific">Oryza nivara</name>
    <name type="common">Indian wild rice</name>
    <name type="synonym">Oryza sativa f. spontanea</name>
    <dbReference type="NCBI Taxonomy" id="4536"/>
    <lineage>
        <taxon>Eukaryota</taxon>
        <taxon>Viridiplantae</taxon>
        <taxon>Streptophyta</taxon>
        <taxon>Embryophyta</taxon>
        <taxon>Tracheophyta</taxon>
        <taxon>Spermatophyta</taxon>
        <taxon>Magnoliopsida</taxon>
        <taxon>Liliopsida</taxon>
        <taxon>Poales</taxon>
        <taxon>Poaceae</taxon>
        <taxon>BOP clade</taxon>
        <taxon>Oryzoideae</taxon>
        <taxon>Oryzeae</taxon>
        <taxon>Oryzinae</taxon>
        <taxon>Oryza</taxon>
    </lineage>
</organism>
<reference evidence="2" key="1">
    <citation type="submission" date="2015-04" db="UniProtKB">
        <authorList>
            <consortium name="EnsemblPlants"/>
        </authorList>
    </citation>
    <scope>IDENTIFICATION</scope>
    <source>
        <strain evidence="2">SL10</strain>
    </source>
</reference>
<dbReference type="AlphaFoldDB" id="A0A0E0HF41"/>
<sequence length="98" mass="10849">MSRRPRRRRGSEAAAVEEADATAWIPAWTRSGGGGRGGQAAAVEEARRQRSRRPRRRRIDRIDDGNADLEGVDDDDSTTAATPALLSSHAWRARPPRF</sequence>
<keyword evidence="3" id="KW-1185">Reference proteome</keyword>
<feature type="region of interest" description="Disordered" evidence="1">
    <location>
        <begin position="26"/>
        <end position="98"/>
    </location>
</feature>
<protein>
    <submittedName>
        <fullName evidence="2">Uncharacterized protein</fullName>
    </submittedName>
</protein>
<feature type="compositionally biased region" description="Low complexity" evidence="1">
    <location>
        <begin position="78"/>
        <end position="88"/>
    </location>
</feature>
<feature type="compositionally biased region" description="Basic residues" evidence="1">
    <location>
        <begin position="49"/>
        <end position="59"/>
    </location>
</feature>